<dbReference type="GO" id="GO:0006071">
    <property type="term" value="P:glycerol metabolic process"/>
    <property type="evidence" value="ECO:0007669"/>
    <property type="project" value="InterPro"/>
</dbReference>
<dbReference type="SMART" id="SM01121">
    <property type="entry name" value="Dak1_2"/>
    <property type="match status" value="1"/>
</dbReference>
<dbReference type="InterPro" id="IPR004007">
    <property type="entry name" value="DhaL_dom"/>
</dbReference>
<dbReference type="SMART" id="SM01120">
    <property type="entry name" value="Dak2"/>
    <property type="match status" value="1"/>
</dbReference>
<dbReference type="InterPro" id="IPR050270">
    <property type="entry name" value="DegV_domain_contain"/>
</dbReference>
<proteinExistence type="predicted"/>
<reference evidence="2 3" key="1">
    <citation type="submission" date="2019-03" db="EMBL/GenBank/DDBJ databases">
        <title>Genomic Encyclopedia of Type Strains, Phase IV (KMG-IV): sequencing the most valuable type-strain genomes for metagenomic binning, comparative biology and taxonomic classification.</title>
        <authorList>
            <person name="Goeker M."/>
        </authorList>
    </citation>
    <scope>NUCLEOTIDE SEQUENCE [LARGE SCALE GENOMIC DNA]</scope>
    <source>
        <strain evidence="2 3">DSM 45765</strain>
    </source>
</reference>
<dbReference type="Pfam" id="PF21645">
    <property type="entry name" value="FakA-like_M"/>
    <property type="match status" value="1"/>
</dbReference>
<dbReference type="InterPro" id="IPR036117">
    <property type="entry name" value="DhaL_dom_sf"/>
</dbReference>
<dbReference type="Proteomes" id="UP000294911">
    <property type="component" value="Unassembled WGS sequence"/>
</dbReference>
<comment type="caution">
    <text evidence="2">The sequence shown here is derived from an EMBL/GenBank/DDBJ whole genome shotgun (WGS) entry which is preliminary data.</text>
</comment>
<organism evidence="2 3">
    <name type="scientific">Tamaricihabitans halophyticus</name>
    <dbReference type="NCBI Taxonomy" id="1262583"/>
    <lineage>
        <taxon>Bacteria</taxon>
        <taxon>Bacillati</taxon>
        <taxon>Actinomycetota</taxon>
        <taxon>Actinomycetes</taxon>
        <taxon>Pseudonocardiales</taxon>
        <taxon>Pseudonocardiaceae</taxon>
        <taxon>Tamaricihabitans</taxon>
    </lineage>
</organism>
<dbReference type="InterPro" id="IPR019986">
    <property type="entry name" value="YloV-like"/>
</dbReference>
<evidence type="ECO:0000259" key="1">
    <source>
        <dbReference type="PROSITE" id="PS51480"/>
    </source>
</evidence>
<evidence type="ECO:0000313" key="3">
    <source>
        <dbReference type="Proteomes" id="UP000294911"/>
    </source>
</evidence>
<gene>
    <name evidence="2" type="ORF">EV191_106192</name>
</gene>
<dbReference type="SUPFAM" id="SSF101473">
    <property type="entry name" value="DhaL-like"/>
    <property type="match status" value="1"/>
</dbReference>
<dbReference type="PANTHER" id="PTHR33434:SF4">
    <property type="entry name" value="PHOSPHATASE PROTEIN"/>
    <property type="match status" value="1"/>
</dbReference>
<sequence>MLRLLDARAVGEWARACVELLEELRAAIDTINVYPVADADTGSNLAHTMRCAAERVPVAPDGAGHAFAELASGAVSGARGNSGVLLSQLLRGCAEELGTESTVDGPRLAAALDRAARLATAAVAEPVAGTILSVLRAAADAVRAEQELVGVTGTAAAAAAEALARTPGQLAVLADAGVVDAGGRGLLAVLDALHAVVSGEPAPPRPELGSPKVAEPAQRMAVPRDYQYEVMYLLDEPASTALDTLRTALTRIGNCVTLAGDGAGTHAVHVHCDDIGAAIEAGIEAGKPRRIEVTPLLVQAGTPTFTRDRAVLVLLRSEQLAELVTEEGAEALLVEPEQTDPTPAYHAIRATNAAHVVVLAADAELSAMATGAAQQAEARGQDVVVVPCAAPAQALAAMAVHDASRRISADVVAMAEAAAATRYGELRIAEAEALTWVGRCAPGDVLGLVDGEVVLVDGERARAAAVPAAACAVVERMLATGGELVTVLLGATAEPAVVEELSAYLRDQHPEVDLACYRGAGAEAVLLLGVE</sequence>
<accession>A0A4R2QTI1</accession>
<dbReference type="PANTHER" id="PTHR33434">
    <property type="entry name" value="DEGV DOMAIN-CONTAINING PROTEIN DR_1986-RELATED"/>
    <property type="match status" value="1"/>
</dbReference>
<dbReference type="AlphaFoldDB" id="A0A4R2QTI1"/>
<name>A0A4R2QTI1_9PSEU</name>
<dbReference type="GO" id="GO:0004371">
    <property type="term" value="F:glycerone kinase activity"/>
    <property type="evidence" value="ECO:0007669"/>
    <property type="project" value="InterPro"/>
</dbReference>
<feature type="domain" description="DhaL" evidence="1">
    <location>
        <begin position="8"/>
        <end position="195"/>
    </location>
</feature>
<dbReference type="Pfam" id="PF13684">
    <property type="entry name" value="FakA-like_C"/>
    <property type="match status" value="1"/>
</dbReference>
<dbReference type="Gene3D" id="1.25.40.340">
    <property type="match status" value="1"/>
</dbReference>
<dbReference type="Pfam" id="PF02734">
    <property type="entry name" value="Dak2"/>
    <property type="match status" value="1"/>
</dbReference>
<dbReference type="InterPro" id="IPR048394">
    <property type="entry name" value="FakA-like_M"/>
</dbReference>
<evidence type="ECO:0000313" key="2">
    <source>
        <dbReference type="EMBL" id="TCP52028.1"/>
    </source>
</evidence>
<dbReference type="NCBIfam" id="TIGR03599">
    <property type="entry name" value="YloV"/>
    <property type="match status" value="1"/>
</dbReference>
<keyword evidence="3" id="KW-1185">Reference proteome</keyword>
<dbReference type="EMBL" id="SLXQ01000006">
    <property type="protein sequence ID" value="TCP52028.1"/>
    <property type="molecule type" value="Genomic_DNA"/>
</dbReference>
<dbReference type="InterPro" id="IPR033470">
    <property type="entry name" value="FakA-like_C"/>
</dbReference>
<dbReference type="PROSITE" id="PS51480">
    <property type="entry name" value="DHAL"/>
    <property type="match status" value="1"/>
</dbReference>
<protein>
    <recommendedName>
        <fullName evidence="1">DhaL domain-containing protein</fullName>
    </recommendedName>
</protein>